<organism evidence="2 3">
    <name type="scientific">Candidatus Kapaibacterium thiocyanatum</name>
    <dbReference type="NCBI Taxonomy" id="1895771"/>
    <lineage>
        <taxon>Bacteria</taxon>
        <taxon>Pseudomonadati</taxon>
        <taxon>Candidatus Kapaibacteriota</taxon>
        <taxon>Candidatus Kapaibacteriia</taxon>
        <taxon>Candidatus Kapaibacteriales</taxon>
        <taxon>Candidatus Kapaibacteriaceae</taxon>
        <taxon>Candidatus Kapaibacterium</taxon>
    </lineage>
</organism>
<gene>
    <name evidence="2" type="ORF">BGO89_04070</name>
</gene>
<dbReference type="GO" id="GO:0003676">
    <property type="term" value="F:nucleic acid binding"/>
    <property type="evidence" value="ECO:0007669"/>
    <property type="project" value="InterPro"/>
</dbReference>
<evidence type="ECO:0000313" key="3">
    <source>
        <dbReference type="Proteomes" id="UP000184233"/>
    </source>
</evidence>
<evidence type="ECO:0000259" key="1">
    <source>
        <dbReference type="PROSITE" id="PS50994"/>
    </source>
</evidence>
<dbReference type="PROSITE" id="PS50994">
    <property type="entry name" value="INTEGRASE"/>
    <property type="match status" value="1"/>
</dbReference>
<name>A0A1M3L5L1_9BACT</name>
<dbReference type="AlphaFoldDB" id="A0A1M3L5L1"/>
<dbReference type="NCBIfam" id="NF033516">
    <property type="entry name" value="transpos_IS3"/>
    <property type="match status" value="1"/>
</dbReference>
<dbReference type="EMBL" id="MKVH01000003">
    <property type="protein sequence ID" value="OJX60754.1"/>
    <property type="molecule type" value="Genomic_DNA"/>
</dbReference>
<dbReference type="PANTHER" id="PTHR46889">
    <property type="entry name" value="TRANSPOSASE INSF FOR INSERTION SEQUENCE IS3B-RELATED"/>
    <property type="match status" value="1"/>
</dbReference>
<dbReference type="STRING" id="1895771.BGO89_04070"/>
<dbReference type="SUPFAM" id="SSF53098">
    <property type="entry name" value="Ribonuclease H-like"/>
    <property type="match status" value="1"/>
</dbReference>
<dbReference type="PANTHER" id="PTHR46889:SF4">
    <property type="entry name" value="TRANSPOSASE INSO FOR INSERTION SEQUENCE ELEMENT IS911B-RELATED"/>
    <property type="match status" value="1"/>
</dbReference>
<dbReference type="Gene3D" id="3.30.420.10">
    <property type="entry name" value="Ribonuclease H-like superfamily/Ribonuclease H"/>
    <property type="match status" value="1"/>
</dbReference>
<dbReference type="InterPro" id="IPR025948">
    <property type="entry name" value="HTH-like_dom"/>
</dbReference>
<comment type="caution">
    <text evidence="2">The sequence shown here is derived from an EMBL/GenBank/DDBJ whole genome shotgun (WGS) entry which is preliminary data.</text>
</comment>
<reference evidence="2 3" key="1">
    <citation type="submission" date="2016-09" db="EMBL/GenBank/DDBJ databases">
        <title>Genome-resolved meta-omics ties microbial dynamics to process performance in biotechnology for thiocyanate degradation.</title>
        <authorList>
            <person name="Kantor R.S."/>
            <person name="Huddy R.J."/>
            <person name="Iyer R."/>
            <person name="Thomas B.C."/>
            <person name="Brown C.T."/>
            <person name="Anantharaman K."/>
            <person name="Tringe S."/>
            <person name="Hettich R.L."/>
            <person name="Harrison S.T."/>
            <person name="Banfield J.F."/>
        </authorList>
    </citation>
    <scope>NUCLEOTIDE SEQUENCE [LARGE SCALE GENOMIC DNA]</scope>
    <source>
        <strain evidence="2">59-99</strain>
    </source>
</reference>
<accession>A0A1M3L5L1</accession>
<dbReference type="GO" id="GO:0015074">
    <property type="term" value="P:DNA integration"/>
    <property type="evidence" value="ECO:0007669"/>
    <property type="project" value="InterPro"/>
</dbReference>
<feature type="domain" description="Integrase catalytic" evidence="1">
    <location>
        <begin position="91"/>
        <end position="270"/>
    </location>
</feature>
<dbReference type="InterPro" id="IPR050900">
    <property type="entry name" value="Transposase_IS3/IS150/IS904"/>
</dbReference>
<proteinExistence type="predicted"/>
<sequence>MCSALGISRQAYHVWRHRAPSKRTVRRRQLVERMAGIHLASRGTYGSPRMTYALRRAGERISRKTVARLMQEAGLKALVKRRFRPTTDASKTLAPARNLLQRAFAVKQVDQVWLSDYTELPCRNGKAYAVAIMDLCSRRILGIVVSHSMQTRTLLRALDDACRVRRALPHDPLIFHSDRGSQYGADVFRTELAKRNIIQSMSGRGNCYDNAPMESFWARMKTELGRPLLFDDLRHARNEVYRWTHVFYNRQRIHSSINYMTPVQFEQHLFSQHRDQLH</sequence>
<dbReference type="InterPro" id="IPR048020">
    <property type="entry name" value="Transpos_IS3"/>
</dbReference>
<dbReference type="InterPro" id="IPR036397">
    <property type="entry name" value="RNaseH_sf"/>
</dbReference>
<dbReference type="InterPro" id="IPR001584">
    <property type="entry name" value="Integrase_cat-core"/>
</dbReference>
<dbReference type="Pfam" id="PF13333">
    <property type="entry name" value="rve_2"/>
    <property type="match status" value="1"/>
</dbReference>
<dbReference type="Pfam" id="PF13276">
    <property type="entry name" value="HTH_21"/>
    <property type="match status" value="1"/>
</dbReference>
<dbReference type="InterPro" id="IPR012337">
    <property type="entry name" value="RNaseH-like_sf"/>
</dbReference>
<dbReference type="Proteomes" id="UP000184233">
    <property type="component" value="Unassembled WGS sequence"/>
</dbReference>
<dbReference type="Pfam" id="PF00665">
    <property type="entry name" value="rve"/>
    <property type="match status" value="1"/>
</dbReference>
<protein>
    <recommendedName>
        <fullName evidence="1">Integrase catalytic domain-containing protein</fullName>
    </recommendedName>
</protein>
<evidence type="ECO:0000313" key="2">
    <source>
        <dbReference type="EMBL" id="OJX60754.1"/>
    </source>
</evidence>